<proteinExistence type="inferred from homology"/>
<comment type="similarity">
    <text evidence="2 4">Belongs to the pterin-4-alpha-carbinolamine dehydratase family.</text>
</comment>
<organism evidence="5 6">
    <name type="scientific">Hydrogenovibrio crunogenus</name>
    <dbReference type="NCBI Taxonomy" id="39765"/>
    <lineage>
        <taxon>Bacteria</taxon>
        <taxon>Pseudomonadati</taxon>
        <taxon>Pseudomonadota</taxon>
        <taxon>Gammaproteobacteria</taxon>
        <taxon>Thiotrichales</taxon>
        <taxon>Piscirickettsiaceae</taxon>
        <taxon>Hydrogenovibrio</taxon>
    </lineage>
</organism>
<name>A0A4P7NY17_9GAMM</name>
<sequence length="113" mass="12890">MTTEIALKEQSCETIEKGSKAMIIPRIESYLSQMPGWDVPLNYQTLTKTFPFKNYHQTVAFVNAITWVAHKEDHHPEICFGYNECKVILTTHSIKGLSQNDFIMAAKIDALLD</sequence>
<dbReference type="InterPro" id="IPR001533">
    <property type="entry name" value="Pterin_deHydtase"/>
</dbReference>
<dbReference type="RefSeq" id="WP_135795330.1">
    <property type="nucleotide sequence ID" value="NZ_CP032096.1"/>
</dbReference>
<evidence type="ECO:0000256" key="2">
    <source>
        <dbReference type="ARBA" id="ARBA00006472"/>
    </source>
</evidence>
<dbReference type="Proteomes" id="UP000296201">
    <property type="component" value="Chromosome"/>
</dbReference>
<comment type="catalytic activity">
    <reaction evidence="1 4">
        <text>(4aS,6R)-4a-hydroxy-L-erythro-5,6,7,8-tetrahydrobiopterin = (6R)-L-erythro-6,7-dihydrobiopterin + H2O</text>
        <dbReference type="Rhea" id="RHEA:11920"/>
        <dbReference type="ChEBI" id="CHEBI:15377"/>
        <dbReference type="ChEBI" id="CHEBI:15642"/>
        <dbReference type="ChEBI" id="CHEBI:43120"/>
        <dbReference type="EC" id="4.2.1.96"/>
    </reaction>
</comment>
<evidence type="ECO:0000313" key="6">
    <source>
        <dbReference type="Proteomes" id="UP000296201"/>
    </source>
</evidence>
<dbReference type="EMBL" id="CP032096">
    <property type="protein sequence ID" value="QBZ82637.1"/>
    <property type="molecule type" value="Genomic_DNA"/>
</dbReference>
<accession>A0A4P7NY17</accession>
<evidence type="ECO:0000313" key="5">
    <source>
        <dbReference type="EMBL" id="QBZ82637.1"/>
    </source>
</evidence>
<gene>
    <name evidence="5" type="ORF">GHNINEIG_00669</name>
</gene>
<protein>
    <recommendedName>
        <fullName evidence="4">Putative pterin-4-alpha-carbinolamine dehydratase</fullName>
        <shortName evidence="4">PHS</shortName>
        <ecNumber evidence="4">4.2.1.96</ecNumber>
    </recommendedName>
    <alternativeName>
        <fullName evidence="4">4-alpha-hydroxy-tetrahydropterin dehydratase</fullName>
    </alternativeName>
    <alternativeName>
        <fullName evidence="4">Pterin carbinolamine dehydratase</fullName>
        <shortName evidence="4">PCD</shortName>
    </alternativeName>
</protein>
<dbReference type="HAMAP" id="MF_00434">
    <property type="entry name" value="Pterin_4_alpha"/>
    <property type="match status" value="1"/>
</dbReference>
<reference evidence="5 6" key="1">
    <citation type="submission" date="2018-08" db="EMBL/GenBank/DDBJ databases">
        <title>Horizontal acquisition of hydrogen conversion ability and other habitat adaptations in Hydrogenovibrio crunogenus strains.</title>
        <authorList>
            <person name="Gonnella G."/>
            <person name="Adam N."/>
            <person name="Perner M."/>
        </authorList>
    </citation>
    <scope>NUCLEOTIDE SEQUENCE [LARGE SCALE GENOMIC DNA]</scope>
    <source>
        <strain evidence="5 6">SP-41</strain>
    </source>
</reference>
<dbReference type="PANTHER" id="PTHR12599:SF0">
    <property type="entry name" value="PTERIN-4-ALPHA-CARBINOLAMINE DEHYDRATASE"/>
    <property type="match status" value="1"/>
</dbReference>
<dbReference type="OrthoDB" id="5294615at2"/>
<dbReference type="GO" id="GO:0008124">
    <property type="term" value="F:4-alpha-hydroxytetrahydrobiopterin dehydratase activity"/>
    <property type="evidence" value="ECO:0007669"/>
    <property type="project" value="UniProtKB-UniRule"/>
</dbReference>
<dbReference type="PANTHER" id="PTHR12599">
    <property type="entry name" value="PTERIN-4-ALPHA-CARBINOLAMINE DEHYDRATASE"/>
    <property type="match status" value="1"/>
</dbReference>
<dbReference type="EC" id="4.2.1.96" evidence="4"/>
<evidence type="ECO:0000256" key="1">
    <source>
        <dbReference type="ARBA" id="ARBA00001554"/>
    </source>
</evidence>
<dbReference type="Pfam" id="PF01329">
    <property type="entry name" value="Pterin_4a"/>
    <property type="match status" value="1"/>
</dbReference>
<keyword evidence="3 4" id="KW-0456">Lyase</keyword>
<dbReference type="AlphaFoldDB" id="A0A4P7NY17"/>
<dbReference type="CDD" id="cd00913">
    <property type="entry name" value="PCD_DCoH_subfamily_a"/>
    <property type="match status" value="1"/>
</dbReference>
<dbReference type="InterPro" id="IPR036428">
    <property type="entry name" value="PCD_sf"/>
</dbReference>
<evidence type="ECO:0000256" key="4">
    <source>
        <dbReference type="HAMAP-Rule" id="MF_00434"/>
    </source>
</evidence>
<evidence type="ECO:0000256" key="3">
    <source>
        <dbReference type="ARBA" id="ARBA00023239"/>
    </source>
</evidence>
<keyword evidence="6" id="KW-1185">Reference proteome</keyword>
<dbReference type="Gene3D" id="3.30.1360.20">
    <property type="entry name" value="Transcriptional coactivator/pterin dehydratase"/>
    <property type="match status" value="1"/>
</dbReference>
<dbReference type="GO" id="GO:0006729">
    <property type="term" value="P:tetrahydrobiopterin biosynthetic process"/>
    <property type="evidence" value="ECO:0007669"/>
    <property type="project" value="InterPro"/>
</dbReference>
<dbReference type="SUPFAM" id="SSF55248">
    <property type="entry name" value="PCD-like"/>
    <property type="match status" value="1"/>
</dbReference>